<accession>A0A0G4GN29</accession>
<organism evidence="1 2">
    <name type="scientific">Vitrella brassicaformis (strain CCMP3155)</name>
    <dbReference type="NCBI Taxonomy" id="1169540"/>
    <lineage>
        <taxon>Eukaryota</taxon>
        <taxon>Sar</taxon>
        <taxon>Alveolata</taxon>
        <taxon>Colpodellida</taxon>
        <taxon>Vitrellaceae</taxon>
        <taxon>Vitrella</taxon>
    </lineage>
</organism>
<evidence type="ECO:0000313" key="1">
    <source>
        <dbReference type="EMBL" id="CEM31606.1"/>
    </source>
</evidence>
<gene>
    <name evidence="1" type="ORF">Vbra_3371</name>
</gene>
<dbReference type="InParanoid" id="A0A0G4GN29"/>
<proteinExistence type="predicted"/>
<keyword evidence="2" id="KW-1185">Reference proteome</keyword>
<dbReference type="AlphaFoldDB" id="A0A0G4GN29"/>
<reference evidence="1 2" key="1">
    <citation type="submission" date="2014-11" db="EMBL/GenBank/DDBJ databases">
        <authorList>
            <person name="Zhu J."/>
            <person name="Qi W."/>
            <person name="Song R."/>
        </authorList>
    </citation>
    <scope>NUCLEOTIDE SEQUENCE [LARGE SCALE GENOMIC DNA]</scope>
</reference>
<sequence>MASLCVRGSSPSNEEIHAVVIICSAFGSCVDRFLNNTEEAPDALSEHRSLCRSLSGSTRTFWVFVG</sequence>
<dbReference type="VEuPathDB" id="CryptoDB:Vbra_3371"/>
<dbReference type="EMBL" id="CDMY01000729">
    <property type="protein sequence ID" value="CEM31606.1"/>
    <property type="molecule type" value="Genomic_DNA"/>
</dbReference>
<protein>
    <submittedName>
        <fullName evidence="1">Uncharacterized protein</fullName>
    </submittedName>
</protein>
<evidence type="ECO:0000313" key="2">
    <source>
        <dbReference type="Proteomes" id="UP000041254"/>
    </source>
</evidence>
<dbReference type="PROSITE" id="PS51257">
    <property type="entry name" value="PROKAR_LIPOPROTEIN"/>
    <property type="match status" value="1"/>
</dbReference>
<dbReference type="Proteomes" id="UP000041254">
    <property type="component" value="Unassembled WGS sequence"/>
</dbReference>
<name>A0A0G4GN29_VITBC</name>